<evidence type="ECO:0000313" key="2">
    <source>
        <dbReference type="Proteomes" id="UP000316778"/>
    </source>
</evidence>
<reference evidence="1 2" key="1">
    <citation type="journal article" date="2013" name="Stand. Genomic Sci.">
        <title>Genomic Encyclopedia of Type Strains, Phase I: The one thousand microbial genomes (KMG-I) project.</title>
        <authorList>
            <person name="Kyrpides N.C."/>
            <person name="Woyke T."/>
            <person name="Eisen J.A."/>
            <person name="Garrity G."/>
            <person name="Lilburn T.G."/>
            <person name="Beck B.J."/>
            <person name="Whitman W.B."/>
            <person name="Hugenholtz P."/>
            <person name="Klenk H.P."/>
        </authorList>
    </citation>
    <scope>NUCLEOTIDE SEQUENCE [LARGE SCALE GENOMIC DNA]</scope>
    <source>
        <strain evidence="1 2">DSM 13484</strain>
    </source>
</reference>
<dbReference type="AlphaFoldDB" id="A0A562T003"/>
<dbReference type="Proteomes" id="UP000316778">
    <property type="component" value="Unassembled WGS sequence"/>
</dbReference>
<accession>A0A562T003</accession>
<dbReference type="RefSeq" id="WP_145716083.1">
    <property type="nucleotide sequence ID" value="NZ_BAAAFY010000005.1"/>
</dbReference>
<organism evidence="1 2">
    <name type="scientific">Chitinophaga japonensis</name>
    <name type="common">Flexibacter japonensis</name>
    <dbReference type="NCBI Taxonomy" id="104662"/>
    <lineage>
        <taxon>Bacteria</taxon>
        <taxon>Pseudomonadati</taxon>
        <taxon>Bacteroidota</taxon>
        <taxon>Chitinophagia</taxon>
        <taxon>Chitinophagales</taxon>
        <taxon>Chitinophagaceae</taxon>
        <taxon>Chitinophaga</taxon>
    </lineage>
</organism>
<protein>
    <recommendedName>
        <fullName evidence="3">Helix-turn-helix protein</fullName>
    </recommendedName>
</protein>
<dbReference type="EMBL" id="VLLG01000004">
    <property type="protein sequence ID" value="TWI86340.1"/>
    <property type="molecule type" value="Genomic_DNA"/>
</dbReference>
<comment type="caution">
    <text evidence="1">The sequence shown here is derived from an EMBL/GenBank/DDBJ whole genome shotgun (WGS) entry which is preliminary data.</text>
</comment>
<evidence type="ECO:0008006" key="3">
    <source>
        <dbReference type="Google" id="ProtNLM"/>
    </source>
</evidence>
<sequence>MNVNIKKPYKKRTIKAPLTIEEQEKLSQVIVGWGKLAAAVDSIGKTENTIKRAAKGFDVTPDTAERIRSFLATLSQPAEK</sequence>
<proteinExistence type="predicted"/>
<evidence type="ECO:0000313" key="1">
    <source>
        <dbReference type="EMBL" id="TWI86340.1"/>
    </source>
</evidence>
<gene>
    <name evidence="1" type="ORF">LX66_3594</name>
</gene>
<name>A0A562T003_CHIJA</name>
<keyword evidence="2" id="KW-1185">Reference proteome</keyword>